<comment type="function">
    <text evidence="2">Catalyzes the dismutation of two molecules of 6,7-dimethyl-8-ribityllumazine, resulting in the formation of riboflavin and 5-amino-6-(D-ribitylamino)uracil.</text>
</comment>
<comment type="caution">
    <text evidence="12">The sequence shown here is derived from an EMBL/GenBank/DDBJ whole genome shotgun (WGS) entry which is preliminary data.</text>
</comment>
<feature type="repeat" description="Lumazine-binding" evidence="10">
    <location>
        <begin position="1"/>
        <end position="95"/>
    </location>
</feature>
<dbReference type="Pfam" id="PF00677">
    <property type="entry name" value="Lum_binding"/>
    <property type="match status" value="2"/>
</dbReference>
<evidence type="ECO:0000256" key="10">
    <source>
        <dbReference type="PROSITE-ProRule" id="PRU00524"/>
    </source>
</evidence>
<dbReference type="PANTHER" id="PTHR21098:SF12">
    <property type="entry name" value="RIBOFLAVIN SYNTHASE"/>
    <property type="match status" value="1"/>
</dbReference>
<dbReference type="SUPFAM" id="SSF63380">
    <property type="entry name" value="Riboflavin synthase domain-like"/>
    <property type="match status" value="2"/>
</dbReference>
<reference evidence="13" key="1">
    <citation type="journal article" date="2019" name="Int. J. Syst. Evol. Microbiol.">
        <title>The Global Catalogue of Microorganisms (GCM) 10K type strain sequencing project: providing services to taxonomists for standard genome sequencing and annotation.</title>
        <authorList>
            <consortium name="The Broad Institute Genomics Platform"/>
            <consortium name="The Broad Institute Genome Sequencing Center for Infectious Disease"/>
            <person name="Wu L."/>
            <person name="Ma J."/>
        </authorList>
    </citation>
    <scope>NUCLEOTIDE SEQUENCE [LARGE SCALE GENOMIC DNA]</scope>
    <source>
        <strain evidence="13">JCM 31921</strain>
    </source>
</reference>
<dbReference type="Gene3D" id="2.40.30.20">
    <property type="match status" value="2"/>
</dbReference>
<comment type="pathway">
    <text evidence="3">Cofactor biosynthesis; riboflavin biosynthesis; riboflavin from 2-hydroxy-3-oxobutyl phosphate and 5-amino-6-(D-ribitylamino)uracil: step 2/2.</text>
</comment>
<evidence type="ECO:0000313" key="12">
    <source>
        <dbReference type="EMBL" id="GAA4453278.1"/>
    </source>
</evidence>
<evidence type="ECO:0000256" key="9">
    <source>
        <dbReference type="NCBIfam" id="TIGR00187"/>
    </source>
</evidence>
<evidence type="ECO:0000256" key="2">
    <source>
        <dbReference type="ARBA" id="ARBA00002803"/>
    </source>
</evidence>
<keyword evidence="13" id="KW-1185">Reference proteome</keyword>
<evidence type="ECO:0000256" key="6">
    <source>
        <dbReference type="ARBA" id="ARBA00022619"/>
    </source>
</evidence>
<accession>A0ABP8MQA3</accession>
<keyword evidence="7" id="KW-0808">Transferase</keyword>
<dbReference type="NCBIfam" id="NF006767">
    <property type="entry name" value="PRK09289.1"/>
    <property type="match status" value="1"/>
</dbReference>
<evidence type="ECO:0000256" key="3">
    <source>
        <dbReference type="ARBA" id="ARBA00004887"/>
    </source>
</evidence>
<dbReference type="PANTHER" id="PTHR21098">
    <property type="entry name" value="RIBOFLAVIN SYNTHASE ALPHA CHAIN"/>
    <property type="match status" value="1"/>
</dbReference>
<evidence type="ECO:0000256" key="7">
    <source>
        <dbReference type="ARBA" id="ARBA00022679"/>
    </source>
</evidence>
<evidence type="ECO:0000256" key="8">
    <source>
        <dbReference type="ARBA" id="ARBA00022737"/>
    </source>
</evidence>
<organism evidence="12 13">
    <name type="scientific">Rurimicrobium arvi</name>
    <dbReference type="NCBI Taxonomy" id="2049916"/>
    <lineage>
        <taxon>Bacteria</taxon>
        <taxon>Pseudomonadati</taxon>
        <taxon>Bacteroidota</taxon>
        <taxon>Chitinophagia</taxon>
        <taxon>Chitinophagales</taxon>
        <taxon>Chitinophagaceae</taxon>
        <taxon>Rurimicrobium</taxon>
    </lineage>
</organism>
<gene>
    <name evidence="12" type="ORF">GCM10023092_13290</name>
</gene>
<keyword evidence="8" id="KW-0677">Repeat</keyword>
<dbReference type="PROSITE" id="PS51177">
    <property type="entry name" value="LUMAZINE_BIND"/>
    <property type="match status" value="2"/>
</dbReference>
<sequence>MFTGIIETQARVDRIISSGTNTDFWMECLLTPELKIDQSVAHNGVCLTVVEIEGNFYRVTAVEETLRKTNLNLWQVNDHVNIERSLRLGDRLDGHLVQGHVDSTATCIEKRALEGSWLFRFRFDKAFAALLIEKGSVCLNGVSLTVFNLGTDELTVTIIPYTFEYTNFSAIAAGTVVNIEFDVLGKYLLRRQSLENHS</sequence>
<name>A0ABP8MQA3_9BACT</name>
<dbReference type="EMBL" id="BAABEZ010000022">
    <property type="protein sequence ID" value="GAA4453278.1"/>
    <property type="molecule type" value="Genomic_DNA"/>
</dbReference>
<dbReference type="PIRSF" id="PIRSF000498">
    <property type="entry name" value="Riboflavin_syn_A"/>
    <property type="match status" value="1"/>
</dbReference>
<dbReference type="CDD" id="cd00402">
    <property type="entry name" value="Riboflavin_synthase_like"/>
    <property type="match status" value="1"/>
</dbReference>
<dbReference type="RefSeq" id="WP_344824331.1">
    <property type="nucleotide sequence ID" value="NZ_BAABEZ010000022.1"/>
</dbReference>
<evidence type="ECO:0000256" key="4">
    <source>
        <dbReference type="ARBA" id="ARBA00012827"/>
    </source>
</evidence>
<dbReference type="InterPro" id="IPR017938">
    <property type="entry name" value="Riboflavin_synthase-like_b-brl"/>
</dbReference>
<dbReference type="EC" id="2.5.1.9" evidence="4 9"/>
<dbReference type="InterPro" id="IPR001783">
    <property type="entry name" value="Lumazine-bd"/>
</dbReference>
<feature type="domain" description="Lumazine-binding" evidence="11">
    <location>
        <begin position="96"/>
        <end position="192"/>
    </location>
</feature>
<evidence type="ECO:0000256" key="1">
    <source>
        <dbReference type="ARBA" id="ARBA00000968"/>
    </source>
</evidence>
<comment type="catalytic activity">
    <reaction evidence="1">
        <text>2 6,7-dimethyl-8-(1-D-ribityl)lumazine + H(+) = 5-amino-6-(D-ribitylamino)uracil + riboflavin</text>
        <dbReference type="Rhea" id="RHEA:20772"/>
        <dbReference type="ChEBI" id="CHEBI:15378"/>
        <dbReference type="ChEBI" id="CHEBI:15934"/>
        <dbReference type="ChEBI" id="CHEBI:57986"/>
        <dbReference type="ChEBI" id="CHEBI:58201"/>
        <dbReference type="EC" id="2.5.1.9"/>
    </reaction>
</comment>
<dbReference type="NCBIfam" id="TIGR00187">
    <property type="entry name" value="ribE"/>
    <property type="match status" value="1"/>
</dbReference>
<evidence type="ECO:0000259" key="11">
    <source>
        <dbReference type="PROSITE" id="PS51177"/>
    </source>
</evidence>
<dbReference type="Proteomes" id="UP001501410">
    <property type="component" value="Unassembled WGS sequence"/>
</dbReference>
<dbReference type="InterPro" id="IPR023366">
    <property type="entry name" value="ATP_synth_asu-like_sf"/>
</dbReference>
<feature type="repeat" description="Lumazine-binding" evidence="10">
    <location>
        <begin position="96"/>
        <end position="192"/>
    </location>
</feature>
<evidence type="ECO:0000256" key="5">
    <source>
        <dbReference type="ARBA" id="ARBA00013950"/>
    </source>
</evidence>
<proteinExistence type="predicted"/>
<protein>
    <recommendedName>
        <fullName evidence="5 9">Riboflavin synthase</fullName>
        <ecNumber evidence="4 9">2.5.1.9</ecNumber>
    </recommendedName>
</protein>
<evidence type="ECO:0000313" key="13">
    <source>
        <dbReference type="Proteomes" id="UP001501410"/>
    </source>
</evidence>
<dbReference type="InterPro" id="IPR026017">
    <property type="entry name" value="Lumazine-bd_dom"/>
</dbReference>
<keyword evidence="6" id="KW-0686">Riboflavin biosynthesis</keyword>
<feature type="domain" description="Lumazine-binding" evidence="11">
    <location>
        <begin position="1"/>
        <end position="95"/>
    </location>
</feature>